<sequence length="355" mass="39432">MRHRLGYNHLSRPTAHRMSMLRNLVSSLLEHEQISTTLAKAKATQRMAERVIELGKKGGANEWKRANAFLWNAPTTLRPLFTSLAERYASRPGGYTRLIRSGHRVGDHAPLAILELVDNRNDFKFETASKALARELALRAKGEGERNGPDVGPDVWWGLRTRLEAFGEEGIFGQLEKEPTIDSMTKKNVLKALRYRKPFTPLTLDSNSTETTTTNAIHPSVQFLNRTHHHYLHHLASLQLSTPSTPSSYKTIKQLTQRLRPSESRGAPRPVLTVPMMGRRVAAGQSTRGWAQQHEQRSKSSSLDGLEQRLSGLDLGQAKGREKGGPISRAKAGRSRGARSATRASSTTARTEAGL</sequence>
<dbReference type="EMBL" id="AEIJ01000404">
    <property type="status" value="NOT_ANNOTATED_CDS"/>
    <property type="molecule type" value="Genomic_DNA"/>
</dbReference>
<dbReference type="PANTHER" id="PTHR14413">
    <property type="entry name" value="RIBOSOMAL PROTEIN L17"/>
    <property type="match status" value="1"/>
</dbReference>
<dbReference type="OMA" id="NEWKRAN"/>
<organism evidence="6">
    <name type="scientific">Microbotryum lychnidis-dioicae (strain p1A1 Lamole / MvSl-1064)</name>
    <name type="common">Anther smut fungus</name>
    <dbReference type="NCBI Taxonomy" id="683840"/>
    <lineage>
        <taxon>Eukaryota</taxon>
        <taxon>Fungi</taxon>
        <taxon>Dikarya</taxon>
        <taxon>Basidiomycota</taxon>
        <taxon>Pucciniomycotina</taxon>
        <taxon>Microbotryomycetes</taxon>
        <taxon>Microbotryales</taxon>
        <taxon>Microbotryaceae</taxon>
        <taxon>Microbotryum</taxon>
    </lineage>
</organism>
<dbReference type="Gene3D" id="3.90.1030.10">
    <property type="entry name" value="Ribosomal protein L17"/>
    <property type="match status" value="1"/>
</dbReference>
<dbReference type="PROSITE" id="PS01167">
    <property type="entry name" value="RIBOSOMAL_L17"/>
    <property type="match status" value="1"/>
</dbReference>
<gene>
    <name evidence="6" type="ORF">MVLG_04124</name>
</gene>
<dbReference type="GO" id="GO:0003735">
    <property type="term" value="F:structural constituent of ribosome"/>
    <property type="evidence" value="ECO:0007669"/>
    <property type="project" value="InterPro"/>
</dbReference>
<comment type="similarity">
    <text evidence="1 4">Belongs to the bacterial ribosomal protein bL17 family.</text>
</comment>
<keyword evidence="3 4" id="KW-0687">Ribonucleoprotein</keyword>
<evidence type="ECO:0000256" key="2">
    <source>
        <dbReference type="ARBA" id="ARBA00022980"/>
    </source>
</evidence>
<evidence type="ECO:0000256" key="3">
    <source>
        <dbReference type="ARBA" id="ARBA00023274"/>
    </source>
</evidence>
<dbReference type="Proteomes" id="UP000017200">
    <property type="component" value="Unassembled WGS sequence"/>
</dbReference>
<evidence type="ECO:0000313" key="6">
    <source>
        <dbReference type="EMBL" id="KDE05533.1"/>
    </source>
</evidence>
<name>U5HA92_USTV1</name>
<keyword evidence="8" id="KW-1185">Reference proteome</keyword>
<dbReference type="NCBIfam" id="TIGR00059">
    <property type="entry name" value="L17"/>
    <property type="match status" value="1"/>
</dbReference>
<dbReference type="AlphaFoldDB" id="U5HA92"/>
<dbReference type="STRING" id="683840.U5HA92"/>
<evidence type="ECO:0000256" key="1">
    <source>
        <dbReference type="ARBA" id="ARBA00008777"/>
    </source>
</evidence>
<evidence type="ECO:0000256" key="4">
    <source>
        <dbReference type="RuleBase" id="RU000660"/>
    </source>
</evidence>
<dbReference type="GO" id="GO:0006412">
    <property type="term" value="P:translation"/>
    <property type="evidence" value="ECO:0007669"/>
    <property type="project" value="InterPro"/>
</dbReference>
<dbReference type="InterPro" id="IPR000456">
    <property type="entry name" value="Ribosomal_bL17"/>
</dbReference>
<dbReference type="GO" id="GO:0005762">
    <property type="term" value="C:mitochondrial large ribosomal subunit"/>
    <property type="evidence" value="ECO:0007669"/>
    <property type="project" value="TreeGrafter"/>
</dbReference>
<reference evidence="8" key="1">
    <citation type="submission" date="2010-11" db="EMBL/GenBank/DDBJ databases">
        <title>The genome sequence of Microbotryum violaceum strain p1A1 Lamole.</title>
        <authorList>
            <person name="Cuomo C."/>
            <person name="Perlin M."/>
            <person name="Young S.K."/>
            <person name="Zeng Q."/>
            <person name="Gargeya S."/>
            <person name="Alvarado L."/>
            <person name="Berlin A."/>
            <person name="Chapman S.B."/>
            <person name="Chen Z."/>
            <person name="Freedman E."/>
            <person name="Gellesch M."/>
            <person name="Goldberg J."/>
            <person name="Griggs A."/>
            <person name="Gujja S."/>
            <person name="Heilman E."/>
            <person name="Heiman D."/>
            <person name="Howarth C."/>
            <person name="Mehta T."/>
            <person name="Neiman D."/>
            <person name="Pearson M."/>
            <person name="Roberts A."/>
            <person name="Saif S."/>
            <person name="Shea T."/>
            <person name="Shenoy N."/>
            <person name="Sisk P."/>
            <person name="Stolte C."/>
            <person name="Sykes S."/>
            <person name="White J."/>
            <person name="Yandava C."/>
            <person name="Haas B."/>
            <person name="Nusbaum C."/>
            <person name="Birren B."/>
        </authorList>
    </citation>
    <scope>NUCLEOTIDE SEQUENCE [LARGE SCALE GENOMIC DNA]</scope>
    <source>
        <strain evidence="8">p1A1 Lamole</strain>
    </source>
</reference>
<evidence type="ECO:0008006" key="9">
    <source>
        <dbReference type="Google" id="ProtNLM"/>
    </source>
</evidence>
<reference evidence="6 8" key="3">
    <citation type="journal article" date="2015" name="BMC Genomics">
        <title>Sex and parasites: genomic and transcriptomic analysis of Microbotryum lychnidis-dioicae, the biotrophic and plant-castrating anther smut fungus.</title>
        <authorList>
            <person name="Perlin M.H."/>
            <person name="Amselem J."/>
            <person name="Fontanillas E."/>
            <person name="Toh S.S."/>
            <person name="Chen Z."/>
            <person name="Goldberg J."/>
            <person name="Duplessis S."/>
            <person name="Henrissat B."/>
            <person name="Young S."/>
            <person name="Zeng Q."/>
            <person name="Aguileta G."/>
            <person name="Petit E."/>
            <person name="Badouin H."/>
            <person name="Andrews J."/>
            <person name="Razeeq D."/>
            <person name="Gabaldon T."/>
            <person name="Quesneville H."/>
            <person name="Giraud T."/>
            <person name="Hood M.E."/>
            <person name="Schultz D.J."/>
            <person name="Cuomo C.A."/>
        </authorList>
    </citation>
    <scope>NUCLEOTIDE SEQUENCE [LARGE SCALE GENOMIC DNA]</scope>
    <source>
        <strain evidence="8">p1A1 Lamole</strain>
        <strain evidence="6">P1A1 Lamole</strain>
    </source>
</reference>
<reference evidence="7" key="4">
    <citation type="submission" date="2015-06" db="UniProtKB">
        <authorList>
            <consortium name="EnsemblFungi"/>
        </authorList>
    </citation>
    <scope>IDENTIFICATION</scope>
</reference>
<dbReference type="InParanoid" id="U5HA92"/>
<proteinExistence type="inferred from homology"/>
<dbReference type="Pfam" id="PF01196">
    <property type="entry name" value="Ribosomal_L17"/>
    <property type="match status" value="1"/>
</dbReference>
<evidence type="ECO:0000256" key="5">
    <source>
        <dbReference type="SAM" id="MobiDB-lite"/>
    </source>
</evidence>
<dbReference type="InterPro" id="IPR047859">
    <property type="entry name" value="Ribosomal_bL17_CS"/>
</dbReference>
<dbReference type="HOGENOM" id="CLU_756832_0_0_1"/>
<feature type="compositionally biased region" description="Low complexity" evidence="5">
    <location>
        <begin position="338"/>
        <end position="355"/>
    </location>
</feature>
<accession>U5HA92</accession>
<dbReference type="PANTHER" id="PTHR14413:SF16">
    <property type="entry name" value="LARGE RIBOSOMAL SUBUNIT PROTEIN BL17M"/>
    <property type="match status" value="1"/>
</dbReference>
<dbReference type="InterPro" id="IPR036373">
    <property type="entry name" value="Ribosomal_bL17_sf"/>
</dbReference>
<dbReference type="EMBL" id="GL541685">
    <property type="protein sequence ID" value="KDE05533.1"/>
    <property type="molecule type" value="Genomic_DNA"/>
</dbReference>
<reference evidence="6" key="2">
    <citation type="submission" date="2010-11" db="EMBL/GenBank/DDBJ databases">
        <authorList>
            <consortium name="The Broad Institute Genome Sequencing Platform"/>
            <person name="Earl A."/>
            <person name="Ward D."/>
            <person name="Feldgarden M."/>
            <person name="Gevers D."/>
            <person name="Butler R."/>
            <person name="Young S.K."/>
            <person name="Zeng Q."/>
            <person name="Gargeya S."/>
            <person name="Fitzgerald M."/>
            <person name="Haas B."/>
            <person name="Abouelleil A."/>
            <person name="Alvarado L."/>
            <person name="Arachchi H.M."/>
            <person name="Berlin A."/>
            <person name="Brown A."/>
            <person name="Chapman S.B."/>
            <person name="Chen Z."/>
            <person name="Dunbar C."/>
            <person name="Freedman E."/>
            <person name="Gearin G."/>
            <person name="Gellesch M."/>
            <person name="Goldberg J."/>
            <person name="Griggs A."/>
            <person name="Gujja S."/>
            <person name="Heilman E."/>
            <person name="Heiman D."/>
            <person name="Howarth C."/>
            <person name="Larson L."/>
            <person name="Lui A."/>
            <person name="MacDonald P.J.P."/>
            <person name="Mehta T."/>
            <person name="Montmayeur A."/>
            <person name="Murphy C."/>
            <person name="Neiman D."/>
            <person name="Pearson M."/>
            <person name="Priest M."/>
            <person name="Roberts A."/>
            <person name="Saif S."/>
            <person name="Shea T."/>
            <person name="Shenoy N."/>
            <person name="Sisk P."/>
            <person name="Stolte C."/>
            <person name="Sykes S."/>
            <person name="White J."/>
            <person name="Yandava C."/>
            <person name="Wortman J."/>
            <person name="Nusbaum C."/>
            <person name="Birren B."/>
        </authorList>
    </citation>
    <scope>NUCLEOTIDE SEQUENCE</scope>
    <source>
        <strain evidence="6">P1A1 Lamole</strain>
    </source>
</reference>
<evidence type="ECO:0000313" key="8">
    <source>
        <dbReference type="Proteomes" id="UP000017200"/>
    </source>
</evidence>
<feature type="region of interest" description="Disordered" evidence="5">
    <location>
        <begin position="282"/>
        <end position="355"/>
    </location>
</feature>
<dbReference type="SUPFAM" id="SSF64263">
    <property type="entry name" value="Prokaryotic ribosomal protein L17"/>
    <property type="match status" value="1"/>
</dbReference>
<evidence type="ECO:0000313" key="7">
    <source>
        <dbReference type="EnsemblFungi" id="MVLG_04124T0"/>
    </source>
</evidence>
<keyword evidence="2 4" id="KW-0689">Ribosomal protein</keyword>
<protein>
    <recommendedName>
        <fullName evidence="9">Ribosomal protein L17</fullName>
    </recommendedName>
</protein>
<dbReference type="OrthoDB" id="275000at2759"/>
<dbReference type="EnsemblFungi" id="MVLG_04124T0">
    <property type="protein sequence ID" value="MVLG_04124T0"/>
    <property type="gene ID" value="MVLG_04124"/>
</dbReference>